<evidence type="ECO:0008006" key="9">
    <source>
        <dbReference type="Google" id="ProtNLM"/>
    </source>
</evidence>
<evidence type="ECO:0000313" key="7">
    <source>
        <dbReference type="EMBL" id="KRG66383.1"/>
    </source>
</evidence>
<evidence type="ECO:0000256" key="6">
    <source>
        <dbReference type="SAM" id="Phobius"/>
    </source>
</evidence>
<dbReference type="GO" id="GO:0015627">
    <property type="term" value="C:type II protein secretion system complex"/>
    <property type="evidence" value="ECO:0007669"/>
    <property type="project" value="InterPro"/>
</dbReference>
<accession>A0A0R0C9U8</accession>
<keyword evidence="4 6" id="KW-1133">Transmembrane helix</keyword>
<dbReference type="Proteomes" id="UP000050864">
    <property type="component" value="Unassembled WGS sequence"/>
</dbReference>
<dbReference type="GO" id="GO:0015628">
    <property type="term" value="P:protein secretion by the type II secretion system"/>
    <property type="evidence" value="ECO:0007669"/>
    <property type="project" value="InterPro"/>
</dbReference>
<feature type="transmembrane region" description="Helical" evidence="6">
    <location>
        <begin position="12"/>
        <end position="33"/>
    </location>
</feature>
<keyword evidence="2" id="KW-0488">Methylation</keyword>
<evidence type="ECO:0000313" key="8">
    <source>
        <dbReference type="Proteomes" id="UP000050864"/>
    </source>
</evidence>
<dbReference type="NCBIfam" id="TIGR02532">
    <property type="entry name" value="IV_pilin_GFxxxE"/>
    <property type="match status" value="1"/>
</dbReference>
<protein>
    <recommendedName>
        <fullName evidence="9">Pilus assembly protein PilE</fullName>
    </recommendedName>
</protein>
<organism evidence="7 8">
    <name type="scientific">Stenotrophomonas humi</name>
    <dbReference type="NCBI Taxonomy" id="405444"/>
    <lineage>
        <taxon>Bacteria</taxon>
        <taxon>Pseudomonadati</taxon>
        <taxon>Pseudomonadota</taxon>
        <taxon>Gammaproteobacteria</taxon>
        <taxon>Lysobacterales</taxon>
        <taxon>Lysobacteraceae</taxon>
        <taxon>Stenotrophomonas</taxon>
    </lineage>
</organism>
<evidence type="ECO:0000256" key="3">
    <source>
        <dbReference type="ARBA" id="ARBA00022692"/>
    </source>
</evidence>
<dbReference type="PATRIC" id="fig|405444.3.peg.1160"/>
<evidence type="ECO:0000256" key="1">
    <source>
        <dbReference type="ARBA" id="ARBA00004167"/>
    </source>
</evidence>
<dbReference type="InterPro" id="IPR012902">
    <property type="entry name" value="N_methyl_site"/>
</dbReference>
<dbReference type="GO" id="GO:0043683">
    <property type="term" value="P:type IV pilus assembly"/>
    <property type="evidence" value="ECO:0007669"/>
    <property type="project" value="InterPro"/>
</dbReference>
<evidence type="ECO:0000256" key="2">
    <source>
        <dbReference type="ARBA" id="ARBA00022481"/>
    </source>
</evidence>
<dbReference type="PANTHER" id="PTHR30093:SF44">
    <property type="entry name" value="TYPE II SECRETION SYSTEM CORE PROTEIN G"/>
    <property type="match status" value="1"/>
</dbReference>
<keyword evidence="8" id="KW-1185">Reference proteome</keyword>
<comment type="caution">
    <text evidence="7">The sequence shown here is derived from an EMBL/GenBank/DDBJ whole genome shotgun (WGS) entry which is preliminary data.</text>
</comment>
<proteinExistence type="predicted"/>
<keyword evidence="3 6" id="KW-0812">Transmembrane</keyword>
<dbReference type="RefSeq" id="WP_152982489.1">
    <property type="nucleotide sequence ID" value="NZ_LDJI01000002.1"/>
</dbReference>
<dbReference type="Pfam" id="PF16732">
    <property type="entry name" value="ComP_DUS"/>
    <property type="match status" value="1"/>
</dbReference>
<sequence>MERRSIRGFTLIELMIVVAIIAILAAIALPAYADYALRSKIRVAQSDLLALSSNVENFRQRTLGYPASDSAAKKGWSAGTKAGNFTYTYSASSGGYQLKAVASGSMGKASGCTLTVDAGNTRSVSGNCVGVSDWP</sequence>
<dbReference type="AlphaFoldDB" id="A0A0R0C9U8"/>
<dbReference type="GO" id="GO:0016020">
    <property type="term" value="C:membrane"/>
    <property type="evidence" value="ECO:0007669"/>
    <property type="project" value="UniProtKB-SubCell"/>
</dbReference>
<dbReference type="PROSITE" id="PS00409">
    <property type="entry name" value="PROKAR_NTER_METHYL"/>
    <property type="match status" value="1"/>
</dbReference>
<dbReference type="SUPFAM" id="SSF54523">
    <property type="entry name" value="Pili subunits"/>
    <property type="match status" value="1"/>
</dbReference>
<dbReference type="OrthoDB" id="6905301at2"/>
<dbReference type="EMBL" id="LDJI01000002">
    <property type="protein sequence ID" value="KRG66383.1"/>
    <property type="molecule type" value="Genomic_DNA"/>
</dbReference>
<evidence type="ECO:0000256" key="5">
    <source>
        <dbReference type="ARBA" id="ARBA00023136"/>
    </source>
</evidence>
<name>A0A0R0C9U8_9GAMM</name>
<dbReference type="Gene3D" id="3.30.700.10">
    <property type="entry name" value="Glycoprotein, Type 4 Pilin"/>
    <property type="match status" value="1"/>
</dbReference>
<gene>
    <name evidence="7" type="ORF">ABB26_00540</name>
</gene>
<dbReference type="PRINTS" id="PR00813">
    <property type="entry name" value="BCTERIALGSPG"/>
</dbReference>
<evidence type="ECO:0000256" key="4">
    <source>
        <dbReference type="ARBA" id="ARBA00022989"/>
    </source>
</evidence>
<dbReference type="STRING" id="405444.ABB26_00540"/>
<dbReference type="PANTHER" id="PTHR30093">
    <property type="entry name" value="GENERAL SECRETION PATHWAY PROTEIN G"/>
    <property type="match status" value="1"/>
</dbReference>
<comment type="subcellular location">
    <subcellularLocation>
        <location evidence="1">Membrane</location>
        <topology evidence="1">Single-pass membrane protein</topology>
    </subcellularLocation>
</comment>
<keyword evidence="5 6" id="KW-0472">Membrane</keyword>
<dbReference type="Pfam" id="PF07963">
    <property type="entry name" value="N_methyl"/>
    <property type="match status" value="1"/>
</dbReference>
<dbReference type="InterPro" id="IPR031982">
    <property type="entry name" value="PilE-like"/>
</dbReference>
<dbReference type="InterPro" id="IPR045584">
    <property type="entry name" value="Pilin-like"/>
</dbReference>
<reference evidence="7 8" key="1">
    <citation type="submission" date="2015-05" db="EMBL/GenBank/DDBJ databases">
        <title>Genome sequencing and analysis of members of genus Stenotrophomonas.</title>
        <authorList>
            <person name="Patil P.P."/>
            <person name="Midha S."/>
            <person name="Patil P.B."/>
        </authorList>
    </citation>
    <scope>NUCLEOTIDE SEQUENCE [LARGE SCALE GENOMIC DNA]</scope>
    <source>
        <strain evidence="7 8">DSM 18929</strain>
    </source>
</reference>
<dbReference type="InterPro" id="IPR000983">
    <property type="entry name" value="Bac_GSPG_pilin"/>
</dbReference>